<reference evidence="4" key="1">
    <citation type="journal article" date="2023" name="G3 (Bethesda)">
        <title>Whole genome assembly and annotation of the endangered Caribbean coral Acropora cervicornis.</title>
        <authorList>
            <person name="Selwyn J.D."/>
            <person name="Vollmer S.V."/>
        </authorList>
    </citation>
    <scope>NUCLEOTIDE SEQUENCE</scope>
    <source>
        <strain evidence="4">K2</strain>
    </source>
</reference>
<name>A0AAD9R5Q2_ACRCE</name>
<dbReference type="FunFam" id="2.60.40.640:FF:000036">
    <property type="entry name" value="beta-arrestin-2 isoform X2"/>
    <property type="match status" value="1"/>
</dbReference>
<gene>
    <name evidence="4" type="ORF">P5673_001314</name>
</gene>
<dbReference type="InterPro" id="IPR014753">
    <property type="entry name" value="Arrestin_N"/>
</dbReference>
<dbReference type="PRINTS" id="PR00309">
    <property type="entry name" value="ARRESTIN"/>
</dbReference>
<evidence type="ECO:0000313" key="5">
    <source>
        <dbReference type="Proteomes" id="UP001249851"/>
    </source>
</evidence>
<dbReference type="PANTHER" id="PTHR11792:SF17">
    <property type="entry name" value="KURTZ ARRESTIN"/>
    <property type="match status" value="1"/>
</dbReference>
<reference evidence="4" key="2">
    <citation type="journal article" date="2023" name="Science">
        <title>Genomic signatures of disease resistance in endangered staghorn corals.</title>
        <authorList>
            <person name="Vollmer S.V."/>
            <person name="Selwyn J.D."/>
            <person name="Despard B.A."/>
            <person name="Roesel C.L."/>
        </authorList>
    </citation>
    <scope>NUCLEOTIDE SEQUENCE</scope>
    <source>
        <strain evidence="4">K2</strain>
    </source>
</reference>
<feature type="region of interest" description="Disordered" evidence="2">
    <location>
        <begin position="381"/>
        <end position="434"/>
    </location>
</feature>
<dbReference type="InterPro" id="IPR014756">
    <property type="entry name" value="Ig_E-set"/>
</dbReference>
<dbReference type="SUPFAM" id="SSF81296">
    <property type="entry name" value="E set domains"/>
    <property type="match status" value="2"/>
</dbReference>
<dbReference type="FunFam" id="2.60.40.840:FF:000002">
    <property type="entry name" value="Arrestin 3"/>
    <property type="match status" value="1"/>
</dbReference>
<dbReference type="GO" id="GO:0005737">
    <property type="term" value="C:cytoplasm"/>
    <property type="evidence" value="ECO:0007669"/>
    <property type="project" value="TreeGrafter"/>
</dbReference>
<accession>A0AAD9R5Q2</accession>
<protein>
    <submittedName>
        <fullName evidence="4">Beta-arrestin-1</fullName>
    </submittedName>
</protein>
<dbReference type="Gene3D" id="2.60.40.840">
    <property type="match status" value="1"/>
</dbReference>
<evidence type="ECO:0000259" key="3">
    <source>
        <dbReference type="SMART" id="SM01017"/>
    </source>
</evidence>
<comment type="similarity">
    <text evidence="1">Belongs to the arrestin family.</text>
</comment>
<dbReference type="InterPro" id="IPR000698">
    <property type="entry name" value="Arrestin"/>
</dbReference>
<dbReference type="GO" id="GO:0001664">
    <property type="term" value="F:G protein-coupled receptor binding"/>
    <property type="evidence" value="ECO:0007669"/>
    <property type="project" value="TreeGrafter"/>
</dbReference>
<dbReference type="SMART" id="SM01017">
    <property type="entry name" value="Arrestin_C"/>
    <property type="match status" value="1"/>
</dbReference>
<evidence type="ECO:0000313" key="4">
    <source>
        <dbReference type="EMBL" id="KAK2573637.1"/>
    </source>
</evidence>
<organism evidence="4 5">
    <name type="scientific">Acropora cervicornis</name>
    <name type="common">Staghorn coral</name>
    <dbReference type="NCBI Taxonomy" id="6130"/>
    <lineage>
        <taxon>Eukaryota</taxon>
        <taxon>Metazoa</taxon>
        <taxon>Cnidaria</taxon>
        <taxon>Anthozoa</taxon>
        <taxon>Hexacorallia</taxon>
        <taxon>Scleractinia</taxon>
        <taxon>Astrocoeniina</taxon>
        <taxon>Acroporidae</taxon>
        <taxon>Acropora</taxon>
    </lineage>
</organism>
<dbReference type="InterPro" id="IPR011022">
    <property type="entry name" value="Arrestin_C-like"/>
</dbReference>
<comment type="caution">
    <text evidence="4">The sequence shown here is derived from an EMBL/GenBank/DDBJ whole genome shotgun (WGS) entry which is preliminary data.</text>
</comment>
<dbReference type="GO" id="GO:0002031">
    <property type="term" value="P:G protein-coupled receptor internalization"/>
    <property type="evidence" value="ECO:0007669"/>
    <property type="project" value="TreeGrafter"/>
</dbReference>
<proteinExistence type="inferred from homology"/>
<dbReference type="Pfam" id="PF00339">
    <property type="entry name" value="Arrestin_N"/>
    <property type="match status" value="1"/>
</dbReference>
<sequence>MDNADSKKPGTRDIWMKTKILNSTCCCLSDDGLDKRTMSSIHGSGTKFNGAKITTYLGKRDFVDHIDHIDPVDGVVLVDPEYVQEGKKVFAQVLAAFRYGREDLDVLGLTFRKDLFLACMQVYPPKPEDEVLLTRLQERLRKKLGENAYPFKFELPKGSPSSVTLQPAPGDTGKPCGVDYELKTYVMEEKKDKEDKLEEKPHKRKITYAPELPLAQPRAETDKEFMLSVHKLHIEASLDKGMYYHGEEIGVNVHIANSSSKTCKKIKITVRQFADICLFSTAQYKCPVASLESEDGFPVGQSGTLSKVYRLTPLLANNRDKRGLALDGKLKHEDTNLASSTIRDENTPKENLGIIVQYKVKVRVMVAYGSDVVLELPFKLSHPKPPEETPPPTPSTQPASGGQVAAGAQLADAPAVDHNLIDFDTDGPDKHEDDDLIFEDFARLRLKESEHLGSAEA</sequence>
<evidence type="ECO:0000256" key="2">
    <source>
        <dbReference type="SAM" id="MobiDB-lite"/>
    </source>
</evidence>
<dbReference type="InterPro" id="IPR014752">
    <property type="entry name" value="Arrestin-like_C"/>
</dbReference>
<dbReference type="PROSITE" id="PS00295">
    <property type="entry name" value="ARRESTINS"/>
    <property type="match status" value="1"/>
</dbReference>
<keyword evidence="5" id="KW-1185">Reference proteome</keyword>
<dbReference type="InterPro" id="IPR011021">
    <property type="entry name" value="Arrestin-like_N"/>
</dbReference>
<dbReference type="EMBL" id="JARQWQ010000002">
    <property type="protein sequence ID" value="KAK2573637.1"/>
    <property type="molecule type" value="Genomic_DNA"/>
</dbReference>
<dbReference type="Gene3D" id="2.60.40.640">
    <property type="match status" value="1"/>
</dbReference>
<dbReference type="PANTHER" id="PTHR11792">
    <property type="entry name" value="ARRESTIN"/>
    <property type="match status" value="1"/>
</dbReference>
<dbReference type="Pfam" id="PF02752">
    <property type="entry name" value="Arrestin_C"/>
    <property type="match status" value="1"/>
</dbReference>
<dbReference type="AlphaFoldDB" id="A0AAD9R5Q2"/>
<dbReference type="Proteomes" id="UP001249851">
    <property type="component" value="Unassembled WGS sequence"/>
</dbReference>
<dbReference type="GO" id="GO:0007165">
    <property type="term" value="P:signal transduction"/>
    <property type="evidence" value="ECO:0007669"/>
    <property type="project" value="InterPro"/>
</dbReference>
<dbReference type="InterPro" id="IPR017864">
    <property type="entry name" value="Arrestin_CS"/>
</dbReference>
<feature type="domain" description="Arrestin C-terminal-like" evidence="3">
    <location>
        <begin position="228"/>
        <end position="385"/>
    </location>
</feature>
<evidence type="ECO:0000256" key="1">
    <source>
        <dbReference type="ARBA" id="ARBA00005298"/>
    </source>
</evidence>